<evidence type="ECO:0000256" key="2">
    <source>
        <dbReference type="ARBA" id="ARBA00011044"/>
    </source>
</evidence>
<dbReference type="EMBL" id="CP051167">
    <property type="protein sequence ID" value="QIZ71587.1"/>
    <property type="molecule type" value="Genomic_DNA"/>
</dbReference>
<dbReference type="AlphaFoldDB" id="A0A6H1TZK7"/>
<organism evidence="11 12">
    <name type="scientific">Oxynema aestuarii AP17</name>
    <dbReference type="NCBI Taxonomy" id="2064643"/>
    <lineage>
        <taxon>Bacteria</taxon>
        <taxon>Bacillati</taxon>
        <taxon>Cyanobacteriota</taxon>
        <taxon>Cyanophyceae</taxon>
        <taxon>Oscillatoriophycideae</taxon>
        <taxon>Oscillatoriales</taxon>
        <taxon>Oscillatoriaceae</taxon>
        <taxon>Oxynema</taxon>
        <taxon>Oxynema aestuarii</taxon>
    </lineage>
</organism>
<dbReference type="RefSeq" id="WP_168569739.1">
    <property type="nucleotide sequence ID" value="NZ_CP051167.1"/>
</dbReference>
<evidence type="ECO:0000256" key="6">
    <source>
        <dbReference type="ARBA" id="ARBA00023125"/>
    </source>
</evidence>
<keyword evidence="7" id="KW-0233">DNA recombination</keyword>
<evidence type="ECO:0000313" key="12">
    <source>
        <dbReference type="Proteomes" id="UP000500857"/>
    </source>
</evidence>
<evidence type="ECO:0000256" key="5">
    <source>
        <dbReference type="ARBA" id="ARBA00022833"/>
    </source>
</evidence>
<keyword evidence="6" id="KW-0238">DNA-binding</keyword>
<dbReference type="GO" id="GO:0006310">
    <property type="term" value="P:DNA recombination"/>
    <property type="evidence" value="ECO:0007669"/>
    <property type="project" value="UniProtKB-KW"/>
</dbReference>
<evidence type="ECO:0000259" key="9">
    <source>
        <dbReference type="Pfam" id="PF07282"/>
    </source>
</evidence>
<dbReference type="PANTHER" id="PTHR30405:SF25">
    <property type="entry name" value="RNA-GUIDED DNA ENDONUCLEASE INSQ-RELATED"/>
    <property type="match status" value="1"/>
</dbReference>
<dbReference type="NCBIfam" id="TIGR01766">
    <property type="entry name" value="IS200/IS605 family accessory protein TnpB-like domain"/>
    <property type="match status" value="1"/>
</dbReference>
<protein>
    <submittedName>
        <fullName evidence="11">IS200/IS605 family element transposase accessory protein TnpB</fullName>
    </submittedName>
</protein>
<dbReference type="Pfam" id="PF07282">
    <property type="entry name" value="Cas12f1-like_TNB"/>
    <property type="match status" value="1"/>
</dbReference>
<dbReference type="GO" id="GO:0046872">
    <property type="term" value="F:metal ion binding"/>
    <property type="evidence" value="ECO:0007669"/>
    <property type="project" value="UniProtKB-KW"/>
</dbReference>
<keyword evidence="4" id="KW-0479">Metal-binding</keyword>
<dbReference type="GO" id="GO:0032196">
    <property type="term" value="P:transposition"/>
    <property type="evidence" value="ECO:0007669"/>
    <property type="project" value="UniProtKB-KW"/>
</dbReference>
<dbReference type="GO" id="GO:0003677">
    <property type="term" value="F:DNA binding"/>
    <property type="evidence" value="ECO:0007669"/>
    <property type="project" value="UniProtKB-KW"/>
</dbReference>
<sequence length="381" mass="43414">MVSELSRTKRGLRSSKKSVKGFKTKLDLNNRQRTLMAKHAGVARHAWNWGLATCKKRLETGGKLPTAIDLHKRLVAEVKSRNPWYYEVSKCSPQEALRHLNKAFKRVGQVKGTGFPKFKKKKVKESFYLEGSIKISGDWVKLPRIGWVKSHEQLPPVHPKNVTISKRAGDWYIAFKIDFEPSPQPPFERGAKGDRERIGVDVGIKTLATLCDGKTYPNPKAYRQAQKKLAKLQKELSRRQTGGKNREKTKLKLAKAHRRIADIRADHLHKLTTYLAKNHGEVKIEDLNVSGMLKNHKLAGAIADGGFYEFRRQLEYKCEWYGSKLTLIDPWYPSSQISSNCGHRQKMPLHKRQYDCPNCHASIDRDLNAAINLENAESSAV</sequence>
<gene>
    <name evidence="11" type="primary">tnpB</name>
    <name evidence="11" type="ORF">HCG48_14165</name>
</gene>
<dbReference type="PANTHER" id="PTHR30405">
    <property type="entry name" value="TRANSPOSASE"/>
    <property type="match status" value="1"/>
</dbReference>
<comment type="similarity">
    <text evidence="2">In the N-terminal section; belongs to the transposase 2 family.</text>
</comment>
<reference evidence="11 12" key="1">
    <citation type="submission" date="2020-04" db="EMBL/GenBank/DDBJ databases">
        <authorList>
            <person name="Basu S."/>
            <person name="Maruthanayagam V."/>
            <person name="Chakraborty S."/>
            <person name="Pramanik A."/>
            <person name="Mukherjee J."/>
            <person name="Brink B."/>
        </authorList>
    </citation>
    <scope>NUCLEOTIDE SEQUENCE [LARGE SCALE GENOMIC DNA]</scope>
    <source>
        <strain evidence="11 12">AP17</strain>
    </source>
</reference>
<evidence type="ECO:0000256" key="1">
    <source>
        <dbReference type="ARBA" id="ARBA00008761"/>
    </source>
</evidence>
<proteinExistence type="inferred from homology"/>
<evidence type="ECO:0000259" key="10">
    <source>
        <dbReference type="Pfam" id="PF12323"/>
    </source>
</evidence>
<dbReference type="InterPro" id="IPR021027">
    <property type="entry name" value="Transposase_put_HTH"/>
</dbReference>
<evidence type="ECO:0000256" key="7">
    <source>
        <dbReference type="ARBA" id="ARBA00023172"/>
    </source>
</evidence>
<keyword evidence="12" id="KW-1185">Reference proteome</keyword>
<dbReference type="NCBIfam" id="NF040570">
    <property type="entry name" value="guided_TnpB"/>
    <property type="match status" value="1"/>
</dbReference>
<evidence type="ECO:0000313" key="11">
    <source>
        <dbReference type="EMBL" id="QIZ71587.1"/>
    </source>
</evidence>
<dbReference type="InterPro" id="IPR010095">
    <property type="entry name" value="Cas12f1-like_TNB"/>
</dbReference>
<evidence type="ECO:0000256" key="4">
    <source>
        <dbReference type="ARBA" id="ARBA00022723"/>
    </source>
</evidence>
<dbReference type="Proteomes" id="UP000500857">
    <property type="component" value="Chromosome"/>
</dbReference>
<name>A0A6H1TZK7_9CYAN</name>
<dbReference type="KEGG" id="oxy:HCG48_14165"/>
<keyword evidence="5" id="KW-0862">Zinc</keyword>
<comment type="similarity">
    <text evidence="1">In the C-terminal section; belongs to the transposase 35 family.</text>
</comment>
<dbReference type="Pfam" id="PF12323">
    <property type="entry name" value="HTH_OrfB_IS605"/>
    <property type="match status" value="1"/>
</dbReference>
<feature type="domain" description="Cas12f1-like TNB" evidence="9">
    <location>
        <begin position="307"/>
        <end position="373"/>
    </location>
</feature>
<feature type="domain" description="Probable transposase IS891/IS1136/IS1341" evidence="8">
    <location>
        <begin position="195"/>
        <end position="295"/>
    </location>
</feature>
<keyword evidence="3" id="KW-0815">Transposition</keyword>
<feature type="domain" description="Transposase putative helix-turn-helix" evidence="10">
    <location>
        <begin position="20"/>
        <end position="63"/>
    </location>
</feature>
<accession>A0A6H1TZK7</accession>
<dbReference type="InterPro" id="IPR001959">
    <property type="entry name" value="Transposase"/>
</dbReference>
<dbReference type="Pfam" id="PF01385">
    <property type="entry name" value="OrfB_IS605"/>
    <property type="match status" value="1"/>
</dbReference>
<evidence type="ECO:0000259" key="8">
    <source>
        <dbReference type="Pfam" id="PF01385"/>
    </source>
</evidence>
<evidence type="ECO:0000256" key="3">
    <source>
        <dbReference type="ARBA" id="ARBA00022578"/>
    </source>
</evidence>
<dbReference type="InterPro" id="IPR051399">
    <property type="entry name" value="RNA-guided_DNA_endo/Transpos"/>
</dbReference>